<keyword evidence="2" id="KW-0548">Nucleotidyltransferase</keyword>
<dbReference type="InterPro" id="IPR000477">
    <property type="entry name" value="RT_dom"/>
</dbReference>
<sequence>MTLNINYFRRAAREIAKHGDNDTLPYDIDTSFVRDCAEELSQIAIDFYNSIANSNKRAIEKIKSLELFSEKLITPAGSNGFRITTKIHCFWNLYLNGLALYVAENLEPRRLDNAHSYRFLNEGDEFFDREKSWRSYREATILDQSLTDESIVVQTDISNFYEHIYHHPLDVAIGELVPSGNSLPKQIIELLSKMSSGRSFGLPVGGQASRIFAELMMSQIDYLLDTEGYAWHRYVDDFTLICANEKHAYEALSRLSSFLAAFGLSLNKTKTVFLNAKHYRNFVTSQLSPGDGTASKLREIDLYFDPYTDNPGKNYEELKNKVDEIDIMEALSGEREKSQPDKFVIAQISRSLNFLGENTALELALSLLSEENLNAFRGSISTIFRSINRILNTDVKPDVKEQINRALDQVITHSPFLLVPDTNKLFFLRAIRNGNSPSRVKFVQEVYRQSESLTVKRACLDCLREWKNQADFNVLKTKWHTIREPESRMFWLFTFSYPSSGSHFRMSESGTLENKWRLGIEDSSEIKFFEVYKSWVSSQHG</sequence>
<dbReference type="OrthoDB" id="9780724at2"/>
<reference evidence="2 3" key="1">
    <citation type="submission" date="2018-12" db="EMBL/GenBank/DDBJ databases">
        <authorList>
            <person name="Li A."/>
            <person name="Zhang M."/>
            <person name="Zhu H."/>
        </authorList>
    </citation>
    <scope>NUCLEOTIDE SEQUENCE [LARGE SCALE GENOMIC DNA]</scope>
    <source>
        <strain evidence="2 3">R04H25</strain>
    </source>
</reference>
<proteinExistence type="predicted"/>
<feature type="domain" description="Reverse transcriptase" evidence="1">
    <location>
        <begin position="1"/>
        <end position="287"/>
    </location>
</feature>
<protein>
    <submittedName>
        <fullName evidence="2">RNA-directed DNA polymerase</fullName>
    </submittedName>
</protein>
<comment type="caution">
    <text evidence="2">The sequence shown here is derived from an EMBL/GenBank/DDBJ whole genome shotgun (WGS) entry which is preliminary data.</text>
</comment>
<name>A0A443Z7S5_9GAMM</name>
<organism evidence="2 3">
    <name type="scientific">Pseudidiomarina gelatinasegens</name>
    <dbReference type="NCBI Taxonomy" id="2487740"/>
    <lineage>
        <taxon>Bacteria</taxon>
        <taxon>Pseudomonadati</taxon>
        <taxon>Pseudomonadota</taxon>
        <taxon>Gammaproteobacteria</taxon>
        <taxon>Alteromonadales</taxon>
        <taxon>Idiomarinaceae</taxon>
        <taxon>Pseudidiomarina</taxon>
    </lineage>
</organism>
<accession>A0A443Z7S5</accession>
<dbReference type="GO" id="GO:0003964">
    <property type="term" value="F:RNA-directed DNA polymerase activity"/>
    <property type="evidence" value="ECO:0007669"/>
    <property type="project" value="UniProtKB-KW"/>
</dbReference>
<dbReference type="PROSITE" id="PS50878">
    <property type="entry name" value="RT_POL"/>
    <property type="match status" value="1"/>
</dbReference>
<dbReference type="RefSeq" id="WP_128351238.1">
    <property type="nucleotide sequence ID" value="NZ_RSFE01000001.1"/>
</dbReference>
<keyword evidence="3" id="KW-1185">Reference proteome</keyword>
<keyword evidence="2" id="KW-0808">Transferase</keyword>
<evidence type="ECO:0000259" key="1">
    <source>
        <dbReference type="PROSITE" id="PS50878"/>
    </source>
</evidence>
<dbReference type="EMBL" id="RSFE01000001">
    <property type="protein sequence ID" value="RWU12909.1"/>
    <property type="molecule type" value="Genomic_DNA"/>
</dbReference>
<evidence type="ECO:0000313" key="3">
    <source>
        <dbReference type="Proteomes" id="UP000288789"/>
    </source>
</evidence>
<dbReference type="CDD" id="cd01646">
    <property type="entry name" value="RT_Bac_retron_I"/>
    <property type="match status" value="1"/>
</dbReference>
<evidence type="ECO:0000313" key="2">
    <source>
        <dbReference type="EMBL" id="RWU12909.1"/>
    </source>
</evidence>
<dbReference type="Proteomes" id="UP000288789">
    <property type="component" value="Unassembled WGS sequence"/>
</dbReference>
<keyword evidence="2" id="KW-0695">RNA-directed DNA polymerase</keyword>
<dbReference type="Pfam" id="PF00078">
    <property type="entry name" value="RVT_1"/>
    <property type="match status" value="1"/>
</dbReference>
<dbReference type="AlphaFoldDB" id="A0A443Z7S5"/>
<gene>
    <name evidence="2" type="ORF">EGC76_01455</name>
</gene>